<reference evidence="1 2" key="1">
    <citation type="submission" date="2015-09" db="EMBL/GenBank/DDBJ databases">
        <authorList>
            <consortium name="Pathogen Informatics"/>
        </authorList>
    </citation>
    <scope>NUCLEOTIDE SEQUENCE [LARGE SCALE GENOMIC DNA]</scope>
    <source>
        <strain evidence="1 2">2789STDY5834970</strain>
    </source>
</reference>
<accession>A0A173VCJ1</accession>
<name>A0A173VCJ1_9FIRM</name>
<proteinExistence type="predicted"/>
<gene>
    <name evidence="1" type="ORF">ERS852582_02711</name>
</gene>
<evidence type="ECO:0000313" key="1">
    <source>
        <dbReference type="EMBL" id="CUN23875.1"/>
    </source>
</evidence>
<dbReference type="RefSeq" id="WP_005929570.1">
    <property type="nucleotide sequence ID" value="NZ_CYXN01000043.1"/>
</dbReference>
<dbReference type="KEGG" id="fpra:CG447_06645"/>
<dbReference type="GeneID" id="90659165"/>
<sequence>MPRCTVDADFLKSVLEEAKAAERWAEATYQLFMKKGEITEYAMRRIQYTESILNIPFHRKTLAELESGEWLNENCVTLEMQLKSCQHLCESITNRLSVVLEECDYYDQERRNTIHLAPARTQKGRQVTIPPEVDAILAKMMENAEKEKKA</sequence>
<organism evidence="1 2">
    <name type="scientific">Faecalibacterium prausnitzii</name>
    <dbReference type="NCBI Taxonomy" id="853"/>
    <lineage>
        <taxon>Bacteria</taxon>
        <taxon>Bacillati</taxon>
        <taxon>Bacillota</taxon>
        <taxon>Clostridia</taxon>
        <taxon>Eubacteriales</taxon>
        <taxon>Oscillospiraceae</taxon>
        <taxon>Faecalibacterium</taxon>
    </lineage>
</organism>
<protein>
    <submittedName>
        <fullName evidence="1">Uncharacterized protein</fullName>
    </submittedName>
</protein>
<evidence type="ECO:0000313" key="2">
    <source>
        <dbReference type="Proteomes" id="UP000095649"/>
    </source>
</evidence>
<dbReference type="AlphaFoldDB" id="A0A173VCJ1"/>
<dbReference type="EMBL" id="CYXN01000043">
    <property type="protein sequence ID" value="CUN23875.1"/>
    <property type="molecule type" value="Genomic_DNA"/>
</dbReference>
<dbReference type="Proteomes" id="UP000095649">
    <property type="component" value="Unassembled WGS sequence"/>
</dbReference>
<dbReference type="OrthoDB" id="9883189at2"/>